<proteinExistence type="predicted"/>
<protein>
    <recommendedName>
        <fullName evidence="4">Transmembrane protein</fullName>
    </recommendedName>
</protein>
<dbReference type="AlphaFoldDB" id="A0A9W8P067"/>
<evidence type="ECO:0000256" key="1">
    <source>
        <dbReference type="SAM" id="Phobius"/>
    </source>
</evidence>
<sequence length="195" mass="20436">MIGEGGGGKVCALAACAYEVFVGLVLFQVSCASVAIPSTFLPIVFVFRVSSSSRFSISAVLLPSVLSFQDHSCRILAARAILSSVSFNDVLDLPDSFAVAASCSSLAGRATLQSSPRDMSFHATALSMRIWNSSVSFSVCVGLGGLVLGFGFVFVWNAIFVCVSVPSFPGFTVFRDVMCSVFSLTSGVSFGCFVV</sequence>
<evidence type="ECO:0008006" key="4">
    <source>
        <dbReference type="Google" id="ProtNLM"/>
    </source>
</evidence>
<evidence type="ECO:0000313" key="3">
    <source>
        <dbReference type="Proteomes" id="UP001142393"/>
    </source>
</evidence>
<keyword evidence="1" id="KW-0812">Transmembrane</keyword>
<accession>A0A9W8P067</accession>
<dbReference type="Proteomes" id="UP001142393">
    <property type="component" value="Unassembled WGS sequence"/>
</dbReference>
<keyword evidence="1" id="KW-0472">Membrane</keyword>
<name>A0A9W8P067_9AGAR</name>
<keyword evidence="3" id="KW-1185">Reference proteome</keyword>
<feature type="transmembrane region" description="Helical" evidence="1">
    <location>
        <begin position="135"/>
        <end position="161"/>
    </location>
</feature>
<keyword evidence="1" id="KW-1133">Transmembrane helix</keyword>
<evidence type="ECO:0000313" key="2">
    <source>
        <dbReference type="EMBL" id="KAJ3744046.1"/>
    </source>
</evidence>
<dbReference type="EMBL" id="JANVFU010000007">
    <property type="protein sequence ID" value="KAJ3744046.1"/>
    <property type="molecule type" value="Genomic_DNA"/>
</dbReference>
<reference evidence="2 3" key="1">
    <citation type="journal article" date="2023" name="Proc. Natl. Acad. Sci. U.S.A.">
        <title>A global phylogenomic analysis of the shiitake genus Lentinula.</title>
        <authorList>
            <person name="Sierra-Patev S."/>
            <person name="Min B."/>
            <person name="Naranjo-Ortiz M."/>
            <person name="Looney B."/>
            <person name="Konkel Z."/>
            <person name="Slot J.C."/>
            <person name="Sakamoto Y."/>
            <person name="Steenwyk J.L."/>
            <person name="Rokas A."/>
            <person name="Carro J."/>
            <person name="Camarero S."/>
            <person name="Ferreira P."/>
            <person name="Molpeceres G."/>
            <person name="Ruiz-Duenas F.J."/>
            <person name="Serrano A."/>
            <person name="Henrissat B."/>
            <person name="Drula E."/>
            <person name="Hughes K.W."/>
            <person name="Mata J.L."/>
            <person name="Ishikawa N.K."/>
            <person name="Vargas-Isla R."/>
            <person name="Ushijima S."/>
            <person name="Smith C.A."/>
            <person name="Donoghue J."/>
            <person name="Ahrendt S."/>
            <person name="Andreopoulos W."/>
            <person name="He G."/>
            <person name="LaButti K."/>
            <person name="Lipzen A."/>
            <person name="Ng V."/>
            <person name="Riley R."/>
            <person name="Sandor L."/>
            <person name="Barry K."/>
            <person name="Martinez A.T."/>
            <person name="Xiao Y."/>
            <person name="Gibbons J.G."/>
            <person name="Terashima K."/>
            <person name="Grigoriev I.V."/>
            <person name="Hibbett D."/>
        </authorList>
    </citation>
    <scope>NUCLEOTIDE SEQUENCE [LARGE SCALE GENOMIC DNA]</scope>
    <source>
        <strain evidence="2 3">TFB7810</strain>
    </source>
</reference>
<organism evidence="2 3">
    <name type="scientific">Lentinula detonsa</name>
    <dbReference type="NCBI Taxonomy" id="2804962"/>
    <lineage>
        <taxon>Eukaryota</taxon>
        <taxon>Fungi</taxon>
        <taxon>Dikarya</taxon>
        <taxon>Basidiomycota</taxon>
        <taxon>Agaricomycotina</taxon>
        <taxon>Agaricomycetes</taxon>
        <taxon>Agaricomycetidae</taxon>
        <taxon>Agaricales</taxon>
        <taxon>Marasmiineae</taxon>
        <taxon>Omphalotaceae</taxon>
        <taxon>Lentinula</taxon>
    </lineage>
</organism>
<feature type="transmembrane region" description="Helical" evidence="1">
    <location>
        <begin position="20"/>
        <end position="47"/>
    </location>
</feature>
<gene>
    <name evidence="2" type="ORF">DFH05DRAFT_1146678</name>
</gene>
<comment type="caution">
    <text evidence="2">The sequence shown here is derived from an EMBL/GenBank/DDBJ whole genome shotgun (WGS) entry which is preliminary data.</text>
</comment>
<feature type="transmembrane region" description="Helical" evidence="1">
    <location>
        <begin position="173"/>
        <end position="194"/>
    </location>
</feature>